<evidence type="ECO:0000313" key="1">
    <source>
        <dbReference type="EMBL" id="SHE39544.1"/>
    </source>
</evidence>
<keyword evidence="2" id="KW-1185">Reference proteome</keyword>
<reference evidence="1 2" key="1">
    <citation type="submission" date="2016-11" db="EMBL/GenBank/DDBJ databases">
        <authorList>
            <person name="Jaros S."/>
            <person name="Januszkiewicz K."/>
            <person name="Wedrychowicz H."/>
        </authorList>
    </citation>
    <scope>NUCLEOTIDE SEQUENCE [LARGE SCALE GENOMIC DNA]</scope>
    <source>
        <strain evidence="1 2">DSM 17459</strain>
    </source>
</reference>
<dbReference type="InterPro" id="IPR036565">
    <property type="entry name" value="Mur-like_cat_sf"/>
</dbReference>
<dbReference type="RefSeq" id="WP_158640968.1">
    <property type="nucleotide sequence ID" value="NZ_FQVI01000001.1"/>
</dbReference>
<dbReference type="GO" id="GO:0005524">
    <property type="term" value="F:ATP binding"/>
    <property type="evidence" value="ECO:0007669"/>
    <property type="project" value="InterPro"/>
</dbReference>
<accession>A0A1M4T563</accession>
<dbReference type="SUPFAM" id="SSF53623">
    <property type="entry name" value="MurD-like peptide ligases, catalytic domain"/>
    <property type="match status" value="1"/>
</dbReference>
<protein>
    <submittedName>
        <fullName evidence="1">Probable selenium-dependent hydroxylase accessory protein YqeC</fullName>
    </submittedName>
</protein>
<dbReference type="AlphaFoldDB" id="A0A1M4T563"/>
<proteinExistence type="predicted"/>
<organism evidence="1 2">
    <name type="scientific">Lactonifactor longoviformis DSM 17459</name>
    <dbReference type="NCBI Taxonomy" id="1122155"/>
    <lineage>
        <taxon>Bacteria</taxon>
        <taxon>Bacillati</taxon>
        <taxon>Bacillota</taxon>
        <taxon>Clostridia</taxon>
        <taxon>Eubacteriales</taxon>
        <taxon>Clostridiaceae</taxon>
        <taxon>Lactonifactor</taxon>
    </lineage>
</organism>
<dbReference type="EMBL" id="FQVI01000001">
    <property type="protein sequence ID" value="SHE39544.1"/>
    <property type="molecule type" value="Genomic_DNA"/>
</dbReference>
<dbReference type="OrthoDB" id="368187at2"/>
<dbReference type="InterPro" id="IPR017587">
    <property type="entry name" value="YqeC"/>
</dbReference>
<gene>
    <name evidence="1" type="ORF">SAMN02745158_00431</name>
</gene>
<sequence>MNDWEELTREKEIITVIGAGGKSTCIRYLAEKYKSAGKRVLVTTTTHMRMPQTGACLGGTAEEILQTLEDTGYAAAGIPVKEGGADKIKGLPGDVLARGIDAADVTLIEGDGSRGLPVKVPASHEPVIVPQTTRILLVAGLSCLGEELGKVCHRRELAGRILNCRPDHRLSPEDLAVLLREGYLFPLRERGKGIPVTVVLNQGDTRERREKAERCRQSIKDAPVVITSLSKGKTYDSAF</sequence>
<dbReference type="Proteomes" id="UP000184245">
    <property type="component" value="Unassembled WGS sequence"/>
</dbReference>
<dbReference type="Pfam" id="PF19842">
    <property type="entry name" value="YqeC"/>
    <property type="match status" value="1"/>
</dbReference>
<evidence type="ECO:0000313" key="2">
    <source>
        <dbReference type="Proteomes" id="UP000184245"/>
    </source>
</evidence>
<dbReference type="NCBIfam" id="TIGR03172">
    <property type="entry name" value="selenium cofactor biosynthesis protein YqeC"/>
    <property type="match status" value="1"/>
</dbReference>
<name>A0A1M4T563_9CLOT</name>
<dbReference type="STRING" id="1122155.SAMN02745158_00431"/>